<feature type="transmembrane region" description="Helical" evidence="1">
    <location>
        <begin position="16"/>
        <end position="37"/>
    </location>
</feature>
<evidence type="ECO:0000259" key="2">
    <source>
        <dbReference type="Pfam" id="PF22895"/>
    </source>
</evidence>
<dbReference type="Pfam" id="PF22895">
    <property type="entry name" value="DUF7024"/>
    <property type="match status" value="1"/>
</dbReference>
<feature type="transmembrane region" description="Helical" evidence="1">
    <location>
        <begin position="200"/>
        <end position="224"/>
    </location>
</feature>
<feature type="transmembrane region" description="Helical" evidence="1">
    <location>
        <begin position="369"/>
        <end position="396"/>
    </location>
</feature>
<feature type="transmembrane region" description="Helical" evidence="1">
    <location>
        <begin position="236"/>
        <end position="256"/>
    </location>
</feature>
<feature type="transmembrane region" description="Helical" evidence="1">
    <location>
        <begin position="336"/>
        <end position="357"/>
    </location>
</feature>
<sequence>MNLDLLNLTTPFKKEYKIWLLGSVIVFFVSYIIIYGFNFGTDYFLNVPAIYYGDGKFGSWFVQRILEGWVYYNPRNGYPFGGDFINYPLSDNGSFLIIKLLGYIFSDFWVVFKTYYLLGFSFVFISSYLVIRSLNINIFIAFCSSIVFSLLPYHIDRIDHTFLSFYVSVPPMFYLAFHLFRNKGVLFYEKNIKKNILLCIGLVALSSFGVYYAFFGCILISSVGVMGGILSKEKSYIIKSLLISSVISIGVMINFIPNYVLSNSYSVNLNASELSVYNKEENQTLTRYPSSSELFSLKFAQLILPRTSHRIASFSHINSVYNKTSYIVNENITSSLGILGSLGILLIFISISSSLLCNKNSNSYLDNKIKLFSFIFIILFMFATFGGLGTVFSYLLTPLIRSWNRLSVFIGFATIVPFFIFINYFLNKIKFKYIRYLTICFLTFLAILDQTPPSCLDCHIQRKADLEVDRKFISEIEKSLPEGSAIYQLPYVPFPEPTPHVDYSRDALKYGLGAYDNFIGFLHSTNLKWSYGVEKGSYGDFFFKKLSTLSLKKQISIARKLGFSGIYFDLRGFYGQSFQQIQILEANLGEPDIVSSKNKRFFWKIKPDKLVGDPVDYALKIARDEQFFKESKDDEISDKDEISDIVHFNHPFPANSIVDVTGLSDVEPWGRWSDGQIVSLHFNRSLPRKFKLILHITPYGPNDGKKLKIKIGSTVHSFFVWKTESVYEILFDLNSSKENQIDFIIPEPSSPKELGIGNDIRKLGIGFSSIQIVSPS</sequence>
<feature type="transmembrane region" description="Helical" evidence="1">
    <location>
        <begin position="108"/>
        <end position="130"/>
    </location>
</feature>
<accession>A0ABX6QUX6</accession>
<feature type="transmembrane region" description="Helical" evidence="1">
    <location>
        <begin position="408"/>
        <end position="426"/>
    </location>
</feature>
<name>A0ABX6QUX6_9VIBR</name>
<gene>
    <name evidence="3" type="ORF">Vspart_00184</name>
</gene>
<keyword evidence="1" id="KW-0472">Membrane</keyword>
<feature type="domain" description="DUF7024" evidence="2">
    <location>
        <begin position="642"/>
        <end position="773"/>
    </location>
</feature>
<organism evidence="3 4">
    <name type="scientific">Vibrio spartinae</name>
    <dbReference type="NCBI Taxonomy" id="1918945"/>
    <lineage>
        <taxon>Bacteria</taxon>
        <taxon>Pseudomonadati</taxon>
        <taxon>Pseudomonadota</taxon>
        <taxon>Gammaproteobacteria</taxon>
        <taxon>Vibrionales</taxon>
        <taxon>Vibrionaceae</taxon>
        <taxon>Vibrio</taxon>
    </lineage>
</organism>
<dbReference type="InterPro" id="IPR054288">
    <property type="entry name" value="DUF7024"/>
</dbReference>
<keyword evidence="1" id="KW-0812">Transmembrane</keyword>
<evidence type="ECO:0000256" key="1">
    <source>
        <dbReference type="SAM" id="Phobius"/>
    </source>
</evidence>
<keyword evidence="4" id="KW-1185">Reference proteome</keyword>
<dbReference type="GO" id="GO:0016740">
    <property type="term" value="F:transferase activity"/>
    <property type="evidence" value="ECO:0007669"/>
    <property type="project" value="UniProtKB-KW"/>
</dbReference>
<protein>
    <submittedName>
        <fullName evidence="3">Phosphoglycerol transferase I</fullName>
    </submittedName>
</protein>
<evidence type="ECO:0000313" key="4">
    <source>
        <dbReference type="Proteomes" id="UP000515264"/>
    </source>
</evidence>
<dbReference type="Proteomes" id="UP000515264">
    <property type="component" value="Chromosome 1"/>
</dbReference>
<feature type="transmembrane region" description="Helical" evidence="1">
    <location>
        <begin position="136"/>
        <end position="155"/>
    </location>
</feature>
<keyword evidence="3" id="KW-0808">Transferase</keyword>
<keyword evidence="1" id="KW-1133">Transmembrane helix</keyword>
<proteinExistence type="predicted"/>
<dbReference type="EMBL" id="CP046268">
    <property type="protein sequence ID" value="QMV12979.1"/>
    <property type="molecule type" value="Genomic_DNA"/>
</dbReference>
<dbReference type="RefSeq" id="WP_182288047.1">
    <property type="nucleotide sequence ID" value="NZ_CP046268.1"/>
</dbReference>
<evidence type="ECO:0000313" key="3">
    <source>
        <dbReference type="EMBL" id="QMV12979.1"/>
    </source>
</evidence>
<reference evidence="3 4" key="1">
    <citation type="journal article" date="2020" name="J. Nat. Prod.">
        <title>Genomics-Metabolomics Profiling Disclosed Marine Vibrio spartinae 3.6 as a Producer of a New Branched Side Chain Prodigiosin.</title>
        <authorList>
            <person name="Vitale G.A."/>
            <person name="Sciarretta M."/>
            <person name="Palma Esposito F."/>
            <person name="January G.G."/>
            <person name="Giaccio M."/>
            <person name="Bunk B."/>
            <person name="Sproer C."/>
            <person name="Bajerski F."/>
            <person name="Power D."/>
            <person name="Festa C."/>
            <person name="Monti M.C."/>
            <person name="D'Auria M.V."/>
            <person name="de Pascale D."/>
        </authorList>
    </citation>
    <scope>NUCLEOTIDE SEQUENCE [LARGE SCALE GENOMIC DNA]</scope>
    <source>
        <strain evidence="3 4">3.6</strain>
    </source>
</reference>
<feature type="transmembrane region" description="Helical" evidence="1">
    <location>
        <begin position="162"/>
        <end position="180"/>
    </location>
</feature>